<comment type="caution">
    <text evidence="1">The sequence shown here is derived from an EMBL/GenBank/DDBJ whole genome shotgun (WGS) entry which is preliminary data.</text>
</comment>
<name>X0UCN0_9ZZZZ</name>
<dbReference type="GO" id="GO:0016301">
    <property type="term" value="F:kinase activity"/>
    <property type="evidence" value="ECO:0007669"/>
    <property type="project" value="InterPro"/>
</dbReference>
<dbReference type="AlphaFoldDB" id="X0UCN0"/>
<sequence>KSINSNKKTLIKITEGEEDLLILPLILEIPIEDQGHFAFYGQPPITDSSFVIPEGIVIVNVDKKIQEKVRKVIAIMEEF</sequence>
<evidence type="ECO:0008006" key="2">
    <source>
        <dbReference type="Google" id="ProtNLM"/>
    </source>
</evidence>
<dbReference type="GO" id="GO:0015937">
    <property type="term" value="P:coenzyme A biosynthetic process"/>
    <property type="evidence" value="ECO:0007669"/>
    <property type="project" value="InterPro"/>
</dbReference>
<protein>
    <recommendedName>
        <fullName evidence="2">DUF359 domain-containing protein</fullName>
    </recommendedName>
</protein>
<feature type="non-terminal residue" evidence="1">
    <location>
        <position position="1"/>
    </location>
</feature>
<reference evidence="1" key="1">
    <citation type="journal article" date="2014" name="Front. Microbiol.">
        <title>High frequency of phylogenetically diverse reductive dehalogenase-homologous genes in deep subseafloor sedimentary metagenomes.</title>
        <authorList>
            <person name="Kawai M."/>
            <person name="Futagami T."/>
            <person name="Toyoda A."/>
            <person name="Takaki Y."/>
            <person name="Nishi S."/>
            <person name="Hori S."/>
            <person name="Arai W."/>
            <person name="Tsubouchi T."/>
            <person name="Morono Y."/>
            <person name="Uchiyama I."/>
            <person name="Ito T."/>
            <person name="Fujiyama A."/>
            <person name="Inagaki F."/>
            <person name="Takami H."/>
        </authorList>
    </citation>
    <scope>NUCLEOTIDE SEQUENCE</scope>
    <source>
        <strain evidence="1">Expedition CK06-06</strain>
    </source>
</reference>
<dbReference type="EMBL" id="BARS01016263">
    <property type="protein sequence ID" value="GAF86235.1"/>
    <property type="molecule type" value="Genomic_DNA"/>
</dbReference>
<dbReference type="InterPro" id="IPR007164">
    <property type="entry name" value="GTP-dep_dephospho-CoA_kin"/>
</dbReference>
<evidence type="ECO:0000313" key="1">
    <source>
        <dbReference type="EMBL" id="GAF86235.1"/>
    </source>
</evidence>
<organism evidence="1">
    <name type="scientific">marine sediment metagenome</name>
    <dbReference type="NCBI Taxonomy" id="412755"/>
    <lineage>
        <taxon>unclassified sequences</taxon>
        <taxon>metagenomes</taxon>
        <taxon>ecological metagenomes</taxon>
    </lineage>
</organism>
<gene>
    <name evidence="1" type="ORF">S01H1_26793</name>
</gene>
<proteinExistence type="predicted"/>
<accession>X0UCN0</accession>
<dbReference type="Pfam" id="PF04019">
    <property type="entry name" value="DUF359"/>
    <property type="match status" value="1"/>
</dbReference>